<protein>
    <recommendedName>
        <fullName evidence="3">Glycosyltransferase involved in cell wall biosynthesis</fullName>
    </recommendedName>
</protein>
<comment type="caution">
    <text evidence="1">The sequence shown here is derived from an EMBL/GenBank/DDBJ whole genome shotgun (WGS) entry which is preliminary data.</text>
</comment>
<organism evidence="1 2">
    <name type="scientific">Promicromonospora alba</name>
    <dbReference type="NCBI Taxonomy" id="1616110"/>
    <lineage>
        <taxon>Bacteria</taxon>
        <taxon>Bacillati</taxon>
        <taxon>Actinomycetota</taxon>
        <taxon>Actinomycetes</taxon>
        <taxon>Micrococcales</taxon>
        <taxon>Promicromonosporaceae</taxon>
        <taxon>Promicromonospora</taxon>
    </lineage>
</organism>
<proteinExistence type="predicted"/>
<evidence type="ECO:0000313" key="1">
    <source>
        <dbReference type="EMBL" id="MFC4632085.1"/>
    </source>
</evidence>
<dbReference type="EMBL" id="JBHSFI010000011">
    <property type="protein sequence ID" value="MFC4632085.1"/>
    <property type="molecule type" value="Genomic_DNA"/>
</dbReference>
<dbReference type="Proteomes" id="UP001596011">
    <property type="component" value="Unassembled WGS sequence"/>
</dbReference>
<keyword evidence="2" id="KW-1185">Reference proteome</keyword>
<evidence type="ECO:0000313" key="2">
    <source>
        <dbReference type="Proteomes" id="UP001596011"/>
    </source>
</evidence>
<evidence type="ECO:0008006" key="3">
    <source>
        <dbReference type="Google" id="ProtNLM"/>
    </source>
</evidence>
<gene>
    <name evidence="1" type="ORF">ACFO6V_27840</name>
</gene>
<accession>A0ABV9HQZ3</accession>
<name>A0ABV9HQZ3_9MICO</name>
<reference evidence="2" key="1">
    <citation type="journal article" date="2019" name="Int. J. Syst. Evol. Microbiol.">
        <title>The Global Catalogue of Microorganisms (GCM) 10K type strain sequencing project: providing services to taxonomists for standard genome sequencing and annotation.</title>
        <authorList>
            <consortium name="The Broad Institute Genomics Platform"/>
            <consortium name="The Broad Institute Genome Sequencing Center for Infectious Disease"/>
            <person name="Wu L."/>
            <person name="Ma J."/>
        </authorList>
    </citation>
    <scope>NUCLEOTIDE SEQUENCE [LARGE SCALE GENOMIC DNA]</scope>
    <source>
        <strain evidence="2">CCUG 42722</strain>
    </source>
</reference>
<dbReference type="RefSeq" id="WP_377142388.1">
    <property type="nucleotide sequence ID" value="NZ_JBHSFI010000011.1"/>
</dbReference>
<sequence>MPNLTHPAADLAVERDQILVYASQRQPYHILSYIDQIVGNEATPDVEYRYFVGKLPHADMDVVHLHQSTVLFGKGSRWKRLAKLADFVLQAKRRKIAVVRTLSGADASGKGGRLRRAANLLLDQVTTSYIVLDEVTRTPKGRPVTLIPHAHYRERFLGYPRSAQVPGRLLRIAPTLPKGVTPALADFFLTKTPGLTLRVVGKPMSGAFIGLKGMAARDPERVSLLLETISDGSTVQEVTAAELVLLPKVAEIEDMQVLYLALSLDRPVLAPATDLTRRLADKVGAGWITLYDGALTAEVIDSAVASLRATPPSGSPQLDGPDLEGTAKMYAKVFREAAAAGRR</sequence>